<proteinExistence type="predicted"/>
<protein>
    <submittedName>
        <fullName evidence="1">Primosomal replication protein N</fullName>
    </submittedName>
</protein>
<gene>
    <name evidence="1" type="ORF">AO703_05385</name>
</gene>
<sequence length="175" mass="20539">MKTDLLLQSLNAQLMRLEQDIRPMAFHATLGRRFDRQLFRNQSPFLQACLEEARENLRALEHAVAQRQTAQVVWLAEHLAAQLEAIARESAAWALREWDSGSPTLTRWQRKRLRHQDYERRLLAMKQAREQQLAQATTLAEQQRLSREIDAFRGRLARCRDALQNIETVLARLTR</sequence>
<organism evidence="1 2">
    <name type="scientific">[Enterobacter] lignolyticus</name>
    <dbReference type="NCBI Taxonomy" id="1334193"/>
    <lineage>
        <taxon>Bacteria</taxon>
        <taxon>Pseudomonadati</taxon>
        <taxon>Pseudomonadota</taxon>
        <taxon>Gammaproteobacteria</taxon>
        <taxon>Enterobacterales</taxon>
        <taxon>Enterobacteriaceae</taxon>
        <taxon>Pluralibacter</taxon>
    </lineage>
</organism>
<dbReference type="Proteomes" id="UP000069162">
    <property type="component" value="Chromosome"/>
</dbReference>
<dbReference type="NCBIfam" id="NF007500">
    <property type="entry name" value="PRK10093.1"/>
    <property type="match status" value="1"/>
</dbReference>
<dbReference type="RefSeq" id="WP_013367297.1">
    <property type="nucleotide sequence ID" value="NZ_CP012871.1"/>
</dbReference>
<reference evidence="2" key="1">
    <citation type="submission" date="2015-10" db="EMBL/GenBank/DDBJ databases">
        <title>Complete Genome Sequencing of Klebsiella sp. strain G5.</title>
        <authorList>
            <person name="Chan K.-G."/>
            <person name="Chen J.-W."/>
        </authorList>
    </citation>
    <scope>NUCLEOTIDE SEQUENCE [LARGE SCALE GENOMIC DNA]</scope>
    <source>
        <strain evidence="2">G5</strain>
    </source>
</reference>
<dbReference type="Pfam" id="PF07445">
    <property type="entry name" value="PriC"/>
    <property type="match status" value="1"/>
</dbReference>
<evidence type="ECO:0000313" key="2">
    <source>
        <dbReference type="Proteomes" id="UP000069162"/>
    </source>
</evidence>
<dbReference type="OrthoDB" id="6402824at2"/>
<name>A0A806X3L2_9ENTR</name>
<dbReference type="InterPro" id="IPR038338">
    <property type="entry name" value="PriC_sf"/>
</dbReference>
<dbReference type="Gene3D" id="1.20.1270.340">
    <property type="match status" value="1"/>
</dbReference>
<dbReference type="AlphaFoldDB" id="A0A806X3L2"/>
<accession>A0A806X3L2</accession>
<dbReference type="KEGG" id="kle:AO703_05385"/>
<dbReference type="OMA" id="QHQEYER"/>
<dbReference type="InterPro" id="IPR010890">
    <property type="entry name" value="PriC"/>
</dbReference>
<evidence type="ECO:0000313" key="1">
    <source>
        <dbReference type="EMBL" id="ALR75755.1"/>
    </source>
</evidence>
<dbReference type="EMBL" id="CP012871">
    <property type="protein sequence ID" value="ALR75755.1"/>
    <property type="molecule type" value="Genomic_DNA"/>
</dbReference>